<reference evidence="5 6" key="1">
    <citation type="journal article" date="2017" name="Nat. Ecol. Evol.">
        <title>Scallop genome provides insights into evolution of bilaterian karyotype and development.</title>
        <authorList>
            <person name="Wang S."/>
            <person name="Zhang J."/>
            <person name="Jiao W."/>
            <person name="Li J."/>
            <person name="Xun X."/>
            <person name="Sun Y."/>
            <person name="Guo X."/>
            <person name="Huan P."/>
            <person name="Dong B."/>
            <person name="Zhang L."/>
            <person name="Hu X."/>
            <person name="Sun X."/>
            <person name="Wang J."/>
            <person name="Zhao C."/>
            <person name="Wang Y."/>
            <person name="Wang D."/>
            <person name="Huang X."/>
            <person name="Wang R."/>
            <person name="Lv J."/>
            <person name="Li Y."/>
            <person name="Zhang Z."/>
            <person name="Liu B."/>
            <person name="Lu W."/>
            <person name="Hui Y."/>
            <person name="Liang J."/>
            <person name="Zhou Z."/>
            <person name="Hou R."/>
            <person name="Li X."/>
            <person name="Liu Y."/>
            <person name="Li H."/>
            <person name="Ning X."/>
            <person name="Lin Y."/>
            <person name="Zhao L."/>
            <person name="Xing Q."/>
            <person name="Dou J."/>
            <person name="Li Y."/>
            <person name="Mao J."/>
            <person name="Guo H."/>
            <person name="Dou H."/>
            <person name="Li T."/>
            <person name="Mu C."/>
            <person name="Jiang W."/>
            <person name="Fu Q."/>
            <person name="Fu X."/>
            <person name="Miao Y."/>
            <person name="Liu J."/>
            <person name="Yu Q."/>
            <person name="Li R."/>
            <person name="Liao H."/>
            <person name="Li X."/>
            <person name="Kong Y."/>
            <person name="Jiang Z."/>
            <person name="Chourrout D."/>
            <person name="Li R."/>
            <person name="Bao Z."/>
        </authorList>
    </citation>
    <scope>NUCLEOTIDE SEQUENCE [LARGE SCALE GENOMIC DNA]</scope>
    <source>
        <strain evidence="5 6">PY_sf001</strain>
    </source>
</reference>
<protein>
    <submittedName>
        <fullName evidence="5">Kinesin-like protein KLP6</fullName>
    </submittedName>
</protein>
<evidence type="ECO:0000313" key="5">
    <source>
        <dbReference type="EMBL" id="OWF38391.1"/>
    </source>
</evidence>
<proteinExistence type="inferred from homology"/>
<dbReference type="GO" id="GO:0008017">
    <property type="term" value="F:microtubule binding"/>
    <property type="evidence" value="ECO:0007669"/>
    <property type="project" value="InterPro"/>
</dbReference>
<dbReference type="PROSITE" id="PS50067">
    <property type="entry name" value="KINESIN_MOTOR_2"/>
    <property type="match status" value="1"/>
</dbReference>
<dbReference type="InterPro" id="IPR001752">
    <property type="entry name" value="Kinesin_motor_dom"/>
</dbReference>
<feature type="domain" description="Kinesin motor" evidence="4">
    <location>
        <begin position="7"/>
        <end position="292"/>
    </location>
</feature>
<feature type="binding site" evidence="3">
    <location>
        <begin position="107"/>
        <end position="114"/>
    </location>
    <ligand>
        <name>ATP</name>
        <dbReference type="ChEBI" id="CHEBI:30616"/>
    </ligand>
</feature>
<dbReference type="GO" id="GO:0003777">
    <property type="term" value="F:microtubule motor activity"/>
    <property type="evidence" value="ECO:0007669"/>
    <property type="project" value="InterPro"/>
</dbReference>
<comment type="similarity">
    <text evidence="3">Belongs to the TRAFAC class myosin-kinesin ATPase superfamily. Kinesin family.</text>
</comment>
<comment type="caution">
    <text evidence="5">The sequence shown here is derived from an EMBL/GenBank/DDBJ whole genome shotgun (WGS) entry which is preliminary data.</text>
</comment>
<keyword evidence="3" id="KW-0505">Motor protein</keyword>
<name>A0A210PPI1_MIZYE</name>
<dbReference type="GO" id="GO:0005524">
    <property type="term" value="F:ATP binding"/>
    <property type="evidence" value="ECO:0007669"/>
    <property type="project" value="UniProtKB-UniRule"/>
</dbReference>
<dbReference type="SMART" id="SM00129">
    <property type="entry name" value="KISc"/>
    <property type="match status" value="1"/>
</dbReference>
<dbReference type="EMBL" id="NEDP02005568">
    <property type="protein sequence ID" value="OWF38391.1"/>
    <property type="molecule type" value="Genomic_DNA"/>
</dbReference>
<dbReference type="InterPro" id="IPR027417">
    <property type="entry name" value="P-loop_NTPase"/>
</dbReference>
<evidence type="ECO:0000256" key="3">
    <source>
        <dbReference type="PROSITE-ProRule" id="PRU00283"/>
    </source>
</evidence>
<dbReference type="Pfam" id="PF00225">
    <property type="entry name" value="Kinesin"/>
    <property type="match status" value="1"/>
</dbReference>
<keyword evidence="1 3" id="KW-0547">Nucleotide-binding</keyword>
<evidence type="ECO:0000259" key="4">
    <source>
        <dbReference type="PROSITE" id="PS50067"/>
    </source>
</evidence>
<dbReference type="Proteomes" id="UP000242188">
    <property type="component" value="Unassembled WGS sequence"/>
</dbReference>
<dbReference type="PRINTS" id="PR00380">
    <property type="entry name" value="KINESINHEAVY"/>
</dbReference>
<evidence type="ECO:0000313" key="6">
    <source>
        <dbReference type="Proteomes" id="UP000242188"/>
    </source>
</evidence>
<dbReference type="STRING" id="6573.A0A210PPI1"/>
<evidence type="ECO:0000256" key="2">
    <source>
        <dbReference type="ARBA" id="ARBA00022840"/>
    </source>
</evidence>
<dbReference type="SUPFAM" id="SSF52540">
    <property type="entry name" value="P-loop containing nucleoside triphosphate hydrolases"/>
    <property type="match status" value="1"/>
</dbReference>
<dbReference type="GO" id="GO:0007018">
    <property type="term" value="P:microtubule-based movement"/>
    <property type="evidence" value="ECO:0007669"/>
    <property type="project" value="InterPro"/>
</dbReference>
<dbReference type="OrthoDB" id="3176171at2759"/>
<dbReference type="InterPro" id="IPR036961">
    <property type="entry name" value="Kinesin_motor_dom_sf"/>
</dbReference>
<organism evidence="5 6">
    <name type="scientific">Mizuhopecten yessoensis</name>
    <name type="common">Japanese scallop</name>
    <name type="synonym">Patinopecten yessoensis</name>
    <dbReference type="NCBI Taxonomy" id="6573"/>
    <lineage>
        <taxon>Eukaryota</taxon>
        <taxon>Metazoa</taxon>
        <taxon>Spiralia</taxon>
        <taxon>Lophotrochozoa</taxon>
        <taxon>Mollusca</taxon>
        <taxon>Bivalvia</taxon>
        <taxon>Autobranchia</taxon>
        <taxon>Pteriomorphia</taxon>
        <taxon>Pectinida</taxon>
        <taxon>Pectinoidea</taxon>
        <taxon>Pectinidae</taxon>
        <taxon>Mizuhopecten</taxon>
    </lineage>
</organism>
<keyword evidence="6" id="KW-1185">Reference proteome</keyword>
<dbReference type="Gene3D" id="3.40.850.10">
    <property type="entry name" value="Kinesin motor domain"/>
    <property type="match status" value="1"/>
</dbReference>
<accession>A0A210PPI1</accession>
<dbReference type="PANTHER" id="PTHR47117">
    <property type="entry name" value="STAR-RELATED LIPID TRANSFER PROTEIN 9"/>
    <property type="match status" value="1"/>
</dbReference>
<evidence type="ECO:0000256" key="1">
    <source>
        <dbReference type="ARBA" id="ARBA00022741"/>
    </source>
</evidence>
<dbReference type="AlphaFoldDB" id="A0A210PPI1"/>
<gene>
    <name evidence="5" type="ORF">KP79_PYT10733</name>
</gene>
<keyword evidence="2 3" id="KW-0067">ATP-binding</keyword>
<dbReference type="FunFam" id="3.40.850.10:FF:000245">
    <property type="entry name" value="Uncharacterized protein"/>
    <property type="match status" value="1"/>
</dbReference>
<sequence length="292" mass="32199">MPSNSDSVKVAVRVRPFNQRERNAGSKCVISMNGNSTTITDPDSGQTKAFSFDHSYWSHDGFTETKDGVYMREADHYADQRQVFSDLGKGVLDNAWQGYNAALFAYGQTGSGKSYSMIGYGPNKGIVPITCEELFKVIESNKDKDKQLQVSFSMLEIYNEKVRDLLVKSKAETGGLKIRQDQKAGFYVEGLKHVPVRNYKEIEKLMEQGTVNRTTASTNMNATSSRSHMVITIRFNQVIMGADGKSNTRSSDINLVDLAGSERSSSTGATGDRLREGSAINQSLSTLGNVIR</sequence>